<dbReference type="EMBL" id="JBHSSW010000017">
    <property type="protein sequence ID" value="MFC6198986.1"/>
    <property type="molecule type" value="Genomic_DNA"/>
</dbReference>
<evidence type="ECO:0000256" key="1">
    <source>
        <dbReference type="SAM" id="SignalP"/>
    </source>
</evidence>
<evidence type="ECO:0000313" key="2">
    <source>
        <dbReference type="EMBL" id="MFC6198986.1"/>
    </source>
</evidence>
<dbReference type="Proteomes" id="UP001596303">
    <property type="component" value="Unassembled WGS sequence"/>
</dbReference>
<keyword evidence="1" id="KW-0732">Signal</keyword>
<feature type="signal peptide" evidence="1">
    <location>
        <begin position="1"/>
        <end position="20"/>
    </location>
</feature>
<feature type="chain" id="PRO_5045181726" description="Lipoprotein" evidence="1">
    <location>
        <begin position="21"/>
        <end position="170"/>
    </location>
</feature>
<protein>
    <recommendedName>
        <fullName evidence="4">Lipoprotein</fullName>
    </recommendedName>
</protein>
<accession>A0ABW1SBR5</accession>
<name>A0ABW1SBR5_9PROT</name>
<dbReference type="PROSITE" id="PS51257">
    <property type="entry name" value="PROKAR_LIPOPROTEIN"/>
    <property type="match status" value="1"/>
</dbReference>
<evidence type="ECO:0000313" key="3">
    <source>
        <dbReference type="Proteomes" id="UP001596303"/>
    </source>
</evidence>
<reference evidence="3" key="1">
    <citation type="journal article" date="2019" name="Int. J. Syst. Evol. Microbiol.">
        <title>The Global Catalogue of Microorganisms (GCM) 10K type strain sequencing project: providing services to taxonomists for standard genome sequencing and annotation.</title>
        <authorList>
            <consortium name="The Broad Institute Genomics Platform"/>
            <consortium name="The Broad Institute Genome Sequencing Center for Infectious Disease"/>
            <person name="Wu L."/>
            <person name="Ma J."/>
        </authorList>
    </citation>
    <scope>NUCLEOTIDE SEQUENCE [LARGE SCALE GENOMIC DNA]</scope>
    <source>
        <strain evidence="3">CGMCC-1.15741</strain>
    </source>
</reference>
<dbReference type="RefSeq" id="WP_377379673.1">
    <property type="nucleotide sequence ID" value="NZ_JBHSSW010000017.1"/>
</dbReference>
<keyword evidence="3" id="KW-1185">Reference proteome</keyword>
<proteinExistence type="predicted"/>
<organism evidence="2 3">
    <name type="scientific">Ponticaulis profundi</name>
    <dbReference type="NCBI Taxonomy" id="2665222"/>
    <lineage>
        <taxon>Bacteria</taxon>
        <taxon>Pseudomonadati</taxon>
        <taxon>Pseudomonadota</taxon>
        <taxon>Alphaproteobacteria</taxon>
        <taxon>Hyphomonadales</taxon>
        <taxon>Hyphomonadaceae</taxon>
        <taxon>Ponticaulis</taxon>
    </lineage>
</organism>
<gene>
    <name evidence="2" type="ORF">ACFQDM_12905</name>
</gene>
<evidence type="ECO:0008006" key="4">
    <source>
        <dbReference type="Google" id="ProtNLM"/>
    </source>
</evidence>
<comment type="caution">
    <text evidence="2">The sequence shown here is derived from an EMBL/GenBank/DDBJ whole genome shotgun (WGS) entry which is preliminary data.</text>
</comment>
<sequence>MYAKSIKLLAGLFACVLVSACWESEYPLLTGEGLVMPLESSTGNLLLTCGDDETVPLVIGETHASYGFMVELSMVSLDMEEDGHPLYLVQAEFAGGDDYFYQIIGLSSDMQDLMGLKPIEDYAKAEFKSREALMEAATDMVTQNMFSLEQCALTEASDSEVLTLFRRQLN</sequence>